<evidence type="ECO:0000313" key="2">
    <source>
        <dbReference type="EMBL" id="OSC34680.1"/>
    </source>
</evidence>
<proteinExistence type="predicted"/>
<protein>
    <submittedName>
        <fullName evidence="2">Uncharacterized protein</fullName>
    </submittedName>
</protein>
<dbReference type="Proteomes" id="UP000193577">
    <property type="component" value="Unassembled WGS sequence"/>
</dbReference>
<keyword evidence="3" id="KW-1185">Reference proteome</keyword>
<comment type="caution">
    <text evidence="2">The sequence shown here is derived from an EMBL/GenBank/DDBJ whole genome shotgun (WGS) entry which is preliminary data.</text>
</comment>
<feature type="compositionally biased region" description="Acidic residues" evidence="1">
    <location>
        <begin position="243"/>
        <end position="253"/>
    </location>
</feature>
<accession>A0A7I7SCT8</accession>
<dbReference type="OrthoDB" id="4763982at2"/>
<evidence type="ECO:0000256" key="1">
    <source>
        <dbReference type="SAM" id="MobiDB-lite"/>
    </source>
</evidence>
<dbReference type="RefSeq" id="WP_085302644.1">
    <property type="nucleotide sequence ID" value="NZ_AP022594.1"/>
</dbReference>
<name>A0A7I7SCT8_9MYCO</name>
<gene>
    <name evidence="2" type="ORF">B8W67_05380</name>
</gene>
<reference evidence="2 3" key="1">
    <citation type="submission" date="2017-04" db="EMBL/GenBank/DDBJ databases">
        <title>The new phylogeny of genus Mycobacterium.</title>
        <authorList>
            <person name="Tortoli E."/>
            <person name="Trovato A."/>
            <person name="Cirillo D.M."/>
        </authorList>
    </citation>
    <scope>NUCLEOTIDE SEQUENCE [LARGE SCALE GENOMIC DNA]</scope>
    <source>
        <strain evidence="2 3">KCTC 19819</strain>
    </source>
</reference>
<organism evidence="2 3">
    <name type="scientific">Mycolicibacillus koreensis</name>
    <dbReference type="NCBI Taxonomy" id="1069220"/>
    <lineage>
        <taxon>Bacteria</taxon>
        <taxon>Bacillati</taxon>
        <taxon>Actinomycetota</taxon>
        <taxon>Actinomycetes</taxon>
        <taxon>Mycobacteriales</taxon>
        <taxon>Mycobacteriaceae</taxon>
        <taxon>Mycolicibacillus</taxon>
    </lineage>
</organism>
<feature type="region of interest" description="Disordered" evidence="1">
    <location>
        <begin position="238"/>
        <end position="261"/>
    </location>
</feature>
<evidence type="ECO:0000313" key="3">
    <source>
        <dbReference type="Proteomes" id="UP000193577"/>
    </source>
</evidence>
<sequence length="261" mass="28741">MNQDTGITVYAFIRPGTPSSAGPAVVTQIVDLYRFGAIGPGSKVWCNLDIPNALWVLSDRSSFLRIVDVPTAGWVRLTKNSVAWGRVAIETSRNPSHCFHTNDMPMALQPNDTVTVAFRNTDPKKMRSQFGGANHAMRDYVAEHGSMRAIDLKMGTDQTKQLRAVPTEFDINHAGIRGLDLMAATTGPAMHRIIRNNIEAFTTTILTDEFRDIQAAQKRISEITEMITDPIVDRISKLPDVGPFDDDDEDENEAAAAIQAS</sequence>
<dbReference type="AlphaFoldDB" id="A0A7I7SCT8"/>
<dbReference type="EMBL" id="NCXO01000008">
    <property type="protein sequence ID" value="OSC34680.1"/>
    <property type="molecule type" value="Genomic_DNA"/>
</dbReference>